<organism evidence="2 3">
    <name type="scientific">Eucalyptus globulus</name>
    <name type="common">Tasmanian blue gum</name>
    <dbReference type="NCBI Taxonomy" id="34317"/>
    <lineage>
        <taxon>Eukaryota</taxon>
        <taxon>Viridiplantae</taxon>
        <taxon>Streptophyta</taxon>
        <taxon>Embryophyta</taxon>
        <taxon>Tracheophyta</taxon>
        <taxon>Spermatophyta</taxon>
        <taxon>Magnoliopsida</taxon>
        <taxon>eudicotyledons</taxon>
        <taxon>Gunneridae</taxon>
        <taxon>Pentapetalae</taxon>
        <taxon>rosids</taxon>
        <taxon>malvids</taxon>
        <taxon>Myrtales</taxon>
        <taxon>Myrtaceae</taxon>
        <taxon>Myrtoideae</taxon>
        <taxon>Eucalypteae</taxon>
        <taxon>Eucalyptus</taxon>
    </lineage>
</organism>
<dbReference type="PANTHER" id="PTHR31642">
    <property type="entry name" value="TRICHOTHECENE 3-O-ACETYLTRANSFERASE"/>
    <property type="match status" value="1"/>
</dbReference>
<evidence type="ECO:0000256" key="1">
    <source>
        <dbReference type="ARBA" id="ARBA00009861"/>
    </source>
</evidence>
<evidence type="ECO:0000313" key="3">
    <source>
        <dbReference type="Proteomes" id="UP001634007"/>
    </source>
</evidence>
<comment type="caution">
    <text evidence="2">The sequence shown here is derived from an EMBL/GenBank/DDBJ whole genome shotgun (WGS) entry which is preliminary data.</text>
</comment>
<dbReference type="InterPro" id="IPR050317">
    <property type="entry name" value="Plant_Fungal_Acyltransferase"/>
</dbReference>
<gene>
    <name evidence="2" type="ORF">ACJRO7_031778</name>
</gene>
<dbReference type="Pfam" id="PF02458">
    <property type="entry name" value="Transferase"/>
    <property type="match status" value="1"/>
</dbReference>
<comment type="similarity">
    <text evidence="1">Belongs to the plant acyltransferase family.</text>
</comment>
<reference evidence="2 3" key="1">
    <citation type="submission" date="2024-11" db="EMBL/GenBank/DDBJ databases">
        <title>Chromosome-level genome assembly of Eucalyptus globulus Labill. provides insights into its genome evolution.</title>
        <authorList>
            <person name="Li X."/>
        </authorList>
    </citation>
    <scope>NUCLEOTIDE SEQUENCE [LARGE SCALE GENOMIC DNA]</scope>
    <source>
        <strain evidence="2">CL2024</strain>
        <tissue evidence="2">Fresh tender leaves</tissue>
    </source>
</reference>
<dbReference type="AlphaFoldDB" id="A0ABD3JKM6"/>
<evidence type="ECO:0000313" key="2">
    <source>
        <dbReference type="EMBL" id="KAL3726929.1"/>
    </source>
</evidence>
<dbReference type="Proteomes" id="UP001634007">
    <property type="component" value="Unassembled WGS sequence"/>
</dbReference>
<dbReference type="PANTHER" id="PTHR31642:SF318">
    <property type="entry name" value="OMEGA-HYDROXYPALMITATE O-FERULOYL TRANSFERASE"/>
    <property type="match status" value="1"/>
</dbReference>
<sequence length="473" mass="52513">MPEVEKPQHKFWICEVKSNRSVSSLASPVLREQDLNFRTSHMEATAKNNVLIIERSSAVMVQPEYETPEGSIFLTSIDQVAVVHVPSIYCFDRSDANAVDVIKQALAKVLVHYYPLAGRLAINSRGKLVVDCQNKLGVPFVEAIADCDIKNLGDVRILDGDVLGKLVYKEPTQDKLEVAPLLTAQVTKFKCGGFILGVSINHCITDGISAMDFMNAWAEIARGKPLSRVPCHDRTILSARFPPQITGPYDDFVQISDVSNTKALYEEQQIVYKSFLFDAEKLAALKRMATKDDQVTSRCSSFVALAAFVWRARSVALNMKLHQQTKLLFPVNFRSRLRTPLPDGYFGNAIAMPCCLCTKGELIEEPISASAERIKKAIESVTEDYIRSKIDFLDMHRFEGFPTGTLVINSWTSLEHGSTDFGWGEPRFGTGDVSSLTCLFMTEGREKGIAVVLGLPFSAMDTFNKLFCDLNGA</sequence>
<protein>
    <submittedName>
        <fullName evidence="2">Uncharacterized protein</fullName>
    </submittedName>
</protein>
<accession>A0ABD3JKM6</accession>
<proteinExistence type="inferred from homology"/>
<dbReference type="InterPro" id="IPR023213">
    <property type="entry name" value="CAT-like_dom_sf"/>
</dbReference>
<dbReference type="EMBL" id="JBJKBG010000008">
    <property type="protein sequence ID" value="KAL3726929.1"/>
    <property type="molecule type" value="Genomic_DNA"/>
</dbReference>
<name>A0ABD3JKM6_EUCGL</name>
<keyword evidence="3" id="KW-1185">Reference proteome</keyword>
<dbReference type="Gene3D" id="3.30.559.10">
    <property type="entry name" value="Chloramphenicol acetyltransferase-like domain"/>
    <property type="match status" value="2"/>
</dbReference>